<reference evidence="1" key="1">
    <citation type="submission" date="2019-11" db="EMBL/GenBank/DDBJ databases">
        <authorList>
            <person name="Feng L."/>
        </authorList>
    </citation>
    <scope>NUCLEOTIDE SEQUENCE</scope>
    <source>
        <strain evidence="1">PagglomeransLFYP105</strain>
    </source>
</reference>
<name>A0A6N3EHV3_ENTAG</name>
<protein>
    <submittedName>
        <fullName evidence="1">Uncharacterized protein</fullName>
    </submittedName>
</protein>
<dbReference type="InterPro" id="IPR036390">
    <property type="entry name" value="WH_DNA-bd_sf"/>
</dbReference>
<gene>
    <name evidence="1" type="ORF">PALFYP105_04099</name>
</gene>
<proteinExistence type="predicted"/>
<dbReference type="SUPFAM" id="SSF46785">
    <property type="entry name" value="Winged helix' DNA-binding domain"/>
    <property type="match status" value="1"/>
</dbReference>
<dbReference type="AlphaFoldDB" id="A0A6N3EHV3"/>
<dbReference type="EMBL" id="CACRUS010000010">
    <property type="protein sequence ID" value="VYU39358.1"/>
    <property type="molecule type" value="Genomic_DNA"/>
</dbReference>
<evidence type="ECO:0000313" key="1">
    <source>
        <dbReference type="EMBL" id="VYU39358.1"/>
    </source>
</evidence>
<sequence>MIRSAWFKMPSTWMRNEGLREFKWSNDQLGAPAAKIAALQIYYSIAMSLEFVEMRGAYDMKINRYVSTATFNRFRALTGLSRALITAGVEVLERAGLIKRYREGKRCFYEIVGYVPGGGGWCKVPLRKVLGTAGEIVPFHRFKLRRKIELYAMKFYLYICFARDNTTEGTYASFETINKATGIPEKEIPSTYSFLIAVGLINRVDKGNEDSFDPAKRANTYYVTGSREFFARI</sequence>
<organism evidence="1">
    <name type="scientific">Enterobacter agglomerans</name>
    <name type="common">Erwinia herbicola</name>
    <name type="synonym">Pantoea agglomerans</name>
    <dbReference type="NCBI Taxonomy" id="549"/>
    <lineage>
        <taxon>Bacteria</taxon>
        <taxon>Pseudomonadati</taxon>
        <taxon>Pseudomonadota</taxon>
        <taxon>Gammaproteobacteria</taxon>
        <taxon>Enterobacterales</taxon>
        <taxon>Erwiniaceae</taxon>
        <taxon>Pantoea</taxon>
        <taxon>Pantoea agglomerans group</taxon>
    </lineage>
</organism>
<accession>A0A6N3EHV3</accession>